<dbReference type="InterPro" id="IPR032710">
    <property type="entry name" value="NTF2-like_dom_sf"/>
</dbReference>
<proteinExistence type="predicted"/>
<keyword evidence="2" id="KW-1185">Reference proteome</keyword>
<gene>
    <name evidence="1" type="ORF">PVL29_024222</name>
</gene>
<dbReference type="Proteomes" id="UP001168098">
    <property type="component" value="Unassembled WGS sequence"/>
</dbReference>
<reference evidence="1 2" key="1">
    <citation type="journal article" date="2023" name="BMC Biotechnol.">
        <title>Vitis rotundifolia cv Carlos genome sequencing.</title>
        <authorList>
            <person name="Huff M."/>
            <person name="Hulse-Kemp A."/>
            <person name="Scheffler B."/>
            <person name="Youngblood R."/>
            <person name="Simpson S."/>
            <person name="Babiker E."/>
            <person name="Staton M."/>
        </authorList>
    </citation>
    <scope>NUCLEOTIDE SEQUENCE [LARGE SCALE GENOMIC DNA]</scope>
    <source>
        <tissue evidence="1">Leaf</tissue>
    </source>
</reference>
<dbReference type="PANTHER" id="PTHR31723:SF10">
    <property type="entry name" value="PATHOGEN-RELATED PROTEIN"/>
    <property type="match status" value="1"/>
</dbReference>
<dbReference type="SUPFAM" id="SSF54427">
    <property type="entry name" value="NTF2-like"/>
    <property type="match status" value="1"/>
</dbReference>
<name>A0AA39D924_VITRO</name>
<dbReference type="PANTHER" id="PTHR31723">
    <property type="entry name" value="PATHOGENESIS-RELATED FAMILY PROTEIN"/>
    <property type="match status" value="1"/>
</dbReference>
<accession>A0AA39D924</accession>
<comment type="caution">
    <text evidence="1">The sequence shown here is derived from an EMBL/GenBank/DDBJ whole genome shotgun (WGS) entry which is preliminary data.</text>
</comment>
<dbReference type="AlphaFoldDB" id="A0AA39D924"/>
<organism evidence="1 2">
    <name type="scientific">Vitis rotundifolia</name>
    <name type="common">Muscadine grape</name>
    <dbReference type="NCBI Taxonomy" id="103349"/>
    <lineage>
        <taxon>Eukaryota</taxon>
        <taxon>Viridiplantae</taxon>
        <taxon>Streptophyta</taxon>
        <taxon>Embryophyta</taxon>
        <taxon>Tracheophyta</taxon>
        <taxon>Spermatophyta</taxon>
        <taxon>Magnoliopsida</taxon>
        <taxon>eudicotyledons</taxon>
        <taxon>Gunneridae</taxon>
        <taxon>Pentapetalae</taxon>
        <taxon>rosids</taxon>
        <taxon>Vitales</taxon>
        <taxon>Vitaceae</taxon>
        <taxon>Viteae</taxon>
        <taxon>Vitis</taxon>
    </lineage>
</organism>
<evidence type="ECO:0000313" key="1">
    <source>
        <dbReference type="EMBL" id="KAJ9675189.1"/>
    </source>
</evidence>
<protein>
    <submittedName>
        <fullName evidence="1">Uncharacterized protein</fullName>
    </submittedName>
</protein>
<dbReference type="InterPro" id="IPR053218">
    <property type="entry name" value="Pathogen-related_defense"/>
</dbReference>
<dbReference type="EMBL" id="JARBHA010000018">
    <property type="protein sequence ID" value="KAJ9675189.1"/>
    <property type="molecule type" value="Genomic_DNA"/>
</dbReference>
<evidence type="ECO:0000313" key="2">
    <source>
        <dbReference type="Proteomes" id="UP001168098"/>
    </source>
</evidence>
<sequence length="70" mass="7541">MEGPFKGHAPTGELIEVFGMAIFEQDEHSKIVKVEFFYDRGELLGGLLKAVSDGSLDATPSNCPVLRSTG</sequence>